<protein>
    <submittedName>
        <fullName evidence="2">Uncharacterized protein</fullName>
    </submittedName>
</protein>
<reference evidence="2 3" key="1">
    <citation type="journal article" date="2004" name="Proc. Natl. Acad. Sci. U.S.A.">
        <title>The louse-borne human pathogen Bartonella quintana is a genomic derivative of the zoonotic agent Bartonella henselae.</title>
        <authorList>
            <person name="Alsmark U.C.M."/>
            <person name="Frank A.C."/>
            <person name="Karlberg E.O."/>
            <person name="Legault B.-A."/>
            <person name="Ardell D.H."/>
            <person name="Canbaeck B."/>
            <person name="Eriksson A.-S."/>
            <person name="Naeslund A.K."/>
            <person name="Handley S.A."/>
            <person name="Huvet M."/>
            <person name="La Scola B."/>
            <person name="Holmberg M."/>
            <person name="Andersson S.G.E."/>
        </authorList>
    </citation>
    <scope>NUCLEOTIDE SEQUENCE [LARGE SCALE GENOMIC DNA]</scope>
    <source>
        <strain evidence="3">ATCC 49882 / DSM 28221 / CCUG 30454 / Houston 1</strain>
    </source>
</reference>
<proteinExistence type="predicted"/>
<feature type="region of interest" description="Disordered" evidence="1">
    <location>
        <begin position="1"/>
        <end position="38"/>
    </location>
</feature>
<gene>
    <name evidence="2" type="ordered locus">BH13170</name>
</gene>
<keyword evidence="3" id="KW-1185">Reference proteome</keyword>
<name>A0A0H3LZF8_BARHE</name>
<dbReference type="KEGG" id="bhe:BH13170"/>
<dbReference type="Proteomes" id="UP000000421">
    <property type="component" value="Chromosome"/>
</dbReference>
<sequence length="100" mass="11677">MRHQCDNKSGKRRKTSKEFSSSSRNYPPLIAHRKEEEHSVETLPLGSYYTKTPRIIPQRKENVSPITIRVIILQRKVHVNSQPGLRGINYRTMLLPQPQK</sequence>
<dbReference type="EnsemblBacteria" id="CAF28090">
    <property type="protein sequence ID" value="CAF28090"/>
    <property type="gene ID" value="BH13170"/>
</dbReference>
<evidence type="ECO:0000256" key="1">
    <source>
        <dbReference type="SAM" id="MobiDB-lite"/>
    </source>
</evidence>
<dbReference type="PaxDb" id="283166-BH13170"/>
<dbReference type="EMBL" id="BX897699">
    <property type="protein sequence ID" value="CAF28090.1"/>
    <property type="molecule type" value="Genomic_DNA"/>
</dbReference>
<dbReference type="AlphaFoldDB" id="A0A0H3LZF8"/>
<evidence type="ECO:0000313" key="2">
    <source>
        <dbReference type="EMBL" id="CAF28090.1"/>
    </source>
</evidence>
<accession>A0A0H3LZF8</accession>
<organism evidence="2 3">
    <name type="scientific">Bartonella henselae (strain ATCC 49882 / DSM 28221 / CCUG 30454 / Houston 1)</name>
    <name type="common">Rochalimaea henselae</name>
    <dbReference type="NCBI Taxonomy" id="283166"/>
    <lineage>
        <taxon>Bacteria</taxon>
        <taxon>Pseudomonadati</taxon>
        <taxon>Pseudomonadota</taxon>
        <taxon>Alphaproteobacteria</taxon>
        <taxon>Hyphomicrobiales</taxon>
        <taxon>Bartonellaceae</taxon>
        <taxon>Bartonella</taxon>
    </lineage>
</organism>
<evidence type="ECO:0000313" key="3">
    <source>
        <dbReference type="Proteomes" id="UP000000421"/>
    </source>
</evidence>